<dbReference type="EMBL" id="MW423737">
    <property type="protein sequence ID" value="QQK88530.1"/>
    <property type="molecule type" value="Genomic_DNA"/>
</dbReference>
<proteinExistence type="predicted"/>
<accession>A0A7T6ZMN5</accession>
<sequence length="139" mass="15678">MTLKAIDHIIQPCGRSCQSACLAMLTGEPVEKLIDRHHADLESGKRRFHEVCERYGVVVDTPDDLENIFAGSIYVLIVSSGLLTELHMIIVDARDAENIRVYDPASNWRQSINPQENEVKLRAFVVRYRVVLAPHLGVL</sequence>
<reference evidence="1" key="1">
    <citation type="submission" date="2020-12" db="EMBL/GenBank/DDBJ databases">
        <authorList>
            <person name="Hu Z."/>
        </authorList>
    </citation>
    <scope>NUCLEOTIDE SEQUENCE</scope>
</reference>
<organism evidence="1">
    <name type="scientific">Vibrio phage PH669</name>
    <dbReference type="NCBI Taxonomy" id="2800823"/>
    <lineage>
        <taxon>Viruses</taxon>
        <taxon>Duplodnaviria</taxon>
        <taxon>Heunggongvirae</taxon>
        <taxon>Uroviricota</taxon>
        <taxon>Caudoviricetes</taxon>
        <taxon>Queuovirinae</taxon>
    </lineage>
</organism>
<evidence type="ECO:0008006" key="2">
    <source>
        <dbReference type="Google" id="ProtNLM"/>
    </source>
</evidence>
<evidence type="ECO:0000313" key="1">
    <source>
        <dbReference type="EMBL" id="QQK88530.1"/>
    </source>
</evidence>
<name>A0A7T6ZMN5_9CAUD</name>
<protein>
    <recommendedName>
        <fullName evidence="2">Peptidase C39 domain-containing protein</fullName>
    </recommendedName>
</protein>